<dbReference type="PANTHER" id="PTHR37299:SF2">
    <property type="entry name" value="HTH LYTTR-TYPE DOMAIN-CONTAINING PROTEIN"/>
    <property type="match status" value="1"/>
</dbReference>
<evidence type="ECO:0000256" key="3">
    <source>
        <dbReference type="ARBA" id="ARBA00023125"/>
    </source>
</evidence>
<dbReference type="RefSeq" id="WP_343757973.1">
    <property type="nucleotide sequence ID" value="NZ_BAAACG010000001.1"/>
</dbReference>
<dbReference type="EMBL" id="BAAACG010000001">
    <property type="protein sequence ID" value="GAA0732529.1"/>
    <property type="molecule type" value="Genomic_DNA"/>
</dbReference>
<evidence type="ECO:0000256" key="1">
    <source>
        <dbReference type="ARBA" id="ARBA00022490"/>
    </source>
</evidence>
<evidence type="ECO:0000313" key="7">
    <source>
        <dbReference type="Proteomes" id="UP001501510"/>
    </source>
</evidence>
<evidence type="ECO:0000259" key="5">
    <source>
        <dbReference type="PROSITE" id="PS50930"/>
    </source>
</evidence>
<protein>
    <submittedName>
        <fullName evidence="6">LytTR family DNA-binding domain-containing protein</fullName>
    </submittedName>
</protein>
<evidence type="ECO:0000256" key="4">
    <source>
        <dbReference type="ARBA" id="ARBA00023163"/>
    </source>
</evidence>
<name>A0ABN1J8Y2_9CLOT</name>
<accession>A0ABN1J8Y2</accession>
<dbReference type="Proteomes" id="UP001501510">
    <property type="component" value="Unassembled WGS sequence"/>
</dbReference>
<dbReference type="InterPro" id="IPR046947">
    <property type="entry name" value="LytR-like"/>
</dbReference>
<organism evidence="6 7">
    <name type="scientific">Clostridium oceanicum</name>
    <dbReference type="NCBI Taxonomy" id="1543"/>
    <lineage>
        <taxon>Bacteria</taxon>
        <taxon>Bacillati</taxon>
        <taxon>Bacillota</taxon>
        <taxon>Clostridia</taxon>
        <taxon>Eubacteriales</taxon>
        <taxon>Clostridiaceae</taxon>
        <taxon>Clostridium</taxon>
    </lineage>
</organism>
<reference evidence="6 7" key="1">
    <citation type="journal article" date="2019" name="Int. J. Syst. Evol. Microbiol.">
        <title>The Global Catalogue of Microorganisms (GCM) 10K type strain sequencing project: providing services to taxonomists for standard genome sequencing and annotation.</title>
        <authorList>
            <consortium name="The Broad Institute Genomics Platform"/>
            <consortium name="The Broad Institute Genome Sequencing Center for Infectious Disease"/>
            <person name="Wu L."/>
            <person name="Ma J."/>
        </authorList>
    </citation>
    <scope>NUCLEOTIDE SEQUENCE [LARGE SCALE GENOMIC DNA]</scope>
    <source>
        <strain evidence="6 7">JCM 1407</strain>
    </source>
</reference>
<dbReference type="Pfam" id="PF04397">
    <property type="entry name" value="LytTR"/>
    <property type="match status" value="1"/>
</dbReference>
<comment type="caution">
    <text evidence="6">The sequence shown here is derived from an EMBL/GenBank/DDBJ whole genome shotgun (WGS) entry which is preliminary data.</text>
</comment>
<feature type="domain" description="HTH LytTR-type" evidence="5">
    <location>
        <begin position="42"/>
        <end position="146"/>
    </location>
</feature>
<dbReference type="SMART" id="SM00850">
    <property type="entry name" value="LytTR"/>
    <property type="match status" value="1"/>
</dbReference>
<evidence type="ECO:0000313" key="6">
    <source>
        <dbReference type="EMBL" id="GAA0732529.1"/>
    </source>
</evidence>
<proteinExistence type="predicted"/>
<sequence>MNVEIIIKSELKEPQVVIYTNEVTDEIQNIAHRISSFQNKVLTGTKNKKVFLIKNEDIYCFYSENQKIYAKTDKDNLEVKLRLYEIEKIYEGTSFIRISKSCIVNIDKVKSLDISYAGTIEIIFKNGYKEFVSRRFISKIKKYLGI</sequence>
<keyword evidence="1" id="KW-0963">Cytoplasm</keyword>
<dbReference type="InterPro" id="IPR007492">
    <property type="entry name" value="LytTR_DNA-bd_dom"/>
</dbReference>
<dbReference type="GO" id="GO:0003677">
    <property type="term" value="F:DNA binding"/>
    <property type="evidence" value="ECO:0007669"/>
    <property type="project" value="UniProtKB-KW"/>
</dbReference>
<dbReference type="Gene3D" id="2.40.50.1020">
    <property type="entry name" value="LytTr DNA-binding domain"/>
    <property type="match status" value="1"/>
</dbReference>
<keyword evidence="2" id="KW-0805">Transcription regulation</keyword>
<keyword evidence="3 6" id="KW-0238">DNA-binding</keyword>
<dbReference type="PANTHER" id="PTHR37299">
    <property type="entry name" value="TRANSCRIPTIONAL REGULATOR-RELATED"/>
    <property type="match status" value="1"/>
</dbReference>
<dbReference type="PROSITE" id="PS50930">
    <property type="entry name" value="HTH_LYTTR"/>
    <property type="match status" value="1"/>
</dbReference>
<gene>
    <name evidence="6" type="ORF">GCM10008906_02250</name>
</gene>
<keyword evidence="7" id="KW-1185">Reference proteome</keyword>
<keyword evidence="4" id="KW-0804">Transcription</keyword>
<evidence type="ECO:0000256" key="2">
    <source>
        <dbReference type="ARBA" id="ARBA00023015"/>
    </source>
</evidence>